<dbReference type="InterPro" id="IPR038657">
    <property type="entry name" value="Ribosomal_bL19_sf"/>
</dbReference>
<evidence type="ECO:0000256" key="4">
    <source>
        <dbReference type="RuleBase" id="RU000559"/>
    </source>
</evidence>
<dbReference type="SUPFAM" id="SSF50104">
    <property type="entry name" value="Translation proteins SH3-like domain"/>
    <property type="match status" value="1"/>
</dbReference>
<dbReference type="GO" id="GO:0006412">
    <property type="term" value="P:translation"/>
    <property type="evidence" value="ECO:0007669"/>
    <property type="project" value="InterPro"/>
</dbReference>
<dbReference type="InterPro" id="IPR001857">
    <property type="entry name" value="Ribosomal_bL19"/>
</dbReference>
<comment type="similarity">
    <text evidence="1 4">Belongs to the bacterial ribosomal protein bL19 family.</text>
</comment>
<organism evidence="5 6">
    <name type="scientific">Candidatus Magasanikbacteria bacterium CG11_big_fil_rev_8_21_14_0_20_39_34</name>
    <dbReference type="NCBI Taxonomy" id="1974653"/>
    <lineage>
        <taxon>Bacteria</taxon>
        <taxon>Candidatus Magasanikiibacteriota</taxon>
    </lineage>
</organism>
<reference evidence="5 6" key="1">
    <citation type="submission" date="2017-09" db="EMBL/GenBank/DDBJ databases">
        <title>Depth-based differentiation of microbial function through sediment-hosted aquifers and enrichment of novel symbionts in the deep terrestrial subsurface.</title>
        <authorList>
            <person name="Probst A.J."/>
            <person name="Ladd B."/>
            <person name="Jarett J.K."/>
            <person name="Geller-Mcgrath D.E."/>
            <person name="Sieber C.M."/>
            <person name="Emerson J.B."/>
            <person name="Anantharaman K."/>
            <person name="Thomas B.C."/>
            <person name="Malmstrom R."/>
            <person name="Stieglmeier M."/>
            <person name="Klingl A."/>
            <person name="Woyke T."/>
            <person name="Ryan C.M."/>
            <person name="Banfield J.F."/>
        </authorList>
    </citation>
    <scope>NUCLEOTIDE SEQUENCE [LARGE SCALE GENOMIC DNA]</scope>
    <source>
        <strain evidence="5">CG11_big_fil_rev_8_21_14_0_20_39_34</strain>
    </source>
</reference>
<sequence>MSEDIRSHLKPGMIIKVHQVIKDVNKKGEEKERIQIFEGQIIATKHGNEPGATFTVRKVSNGVGVEKIFPVHSPVVAKIELLRQMRLRRAKAYFLRTYKKKLREVKKTPKMDTQSN</sequence>
<evidence type="ECO:0000313" key="5">
    <source>
        <dbReference type="EMBL" id="PIR04304.1"/>
    </source>
</evidence>
<dbReference type="GO" id="GO:0003735">
    <property type="term" value="F:structural constituent of ribosome"/>
    <property type="evidence" value="ECO:0007669"/>
    <property type="project" value="InterPro"/>
</dbReference>
<dbReference type="Gene3D" id="2.30.30.790">
    <property type="match status" value="1"/>
</dbReference>
<evidence type="ECO:0000256" key="1">
    <source>
        <dbReference type="ARBA" id="ARBA00005781"/>
    </source>
</evidence>
<protein>
    <recommendedName>
        <fullName evidence="4">50S ribosomal protein L19</fullName>
    </recommendedName>
</protein>
<dbReference type="PANTHER" id="PTHR15680">
    <property type="entry name" value="RIBOSOMAL PROTEIN L19"/>
    <property type="match status" value="1"/>
</dbReference>
<comment type="caution">
    <text evidence="5">The sequence shown here is derived from an EMBL/GenBank/DDBJ whole genome shotgun (WGS) entry which is preliminary data.</text>
</comment>
<evidence type="ECO:0000256" key="3">
    <source>
        <dbReference type="ARBA" id="ARBA00023274"/>
    </source>
</evidence>
<dbReference type="InterPro" id="IPR008991">
    <property type="entry name" value="Translation_prot_SH3-like_sf"/>
</dbReference>
<gene>
    <name evidence="5" type="ORF">COV59_01565</name>
</gene>
<dbReference type="PANTHER" id="PTHR15680:SF9">
    <property type="entry name" value="LARGE RIBOSOMAL SUBUNIT PROTEIN BL19M"/>
    <property type="match status" value="1"/>
</dbReference>
<dbReference type="Proteomes" id="UP000229600">
    <property type="component" value="Unassembled WGS sequence"/>
</dbReference>
<accession>A0A2H0N5Y1</accession>
<proteinExistence type="inferred from homology"/>
<keyword evidence="2 5" id="KW-0689">Ribosomal protein</keyword>
<evidence type="ECO:0000256" key="2">
    <source>
        <dbReference type="ARBA" id="ARBA00022980"/>
    </source>
</evidence>
<dbReference type="PRINTS" id="PR00061">
    <property type="entry name" value="RIBOSOMALL19"/>
</dbReference>
<name>A0A2H0N5Y1_9BACT</name>
<dbReference type="AlphaFoldDB" id="A0A2H0N5Y1"/>
<comment type="function">
    <text evidence="4">This protein is located at the 30S-50S ribosomal subunit interface and may play a role in the structure and function of the aminoacyl-tRNA binding site.</text>
</comment>
<dbReference type="Pfam" id="PF01245">
    <property type="entry name" value="Ribosomal_L19"/>
    <property type="match status" value="1"/>
</dbReference>
<keyword evidence="3 4" id="KW-0687">Ribonucleoprotein</keyword>
<dbReference type="EMBL" id="PCWN01000005">
    <property type="protein sequence ID" value="PIR04304.1"/>
    <property type="molecule type" value="Genomic_DNA"/>
</dbReference>
<dbReference type="GO" id="GO:0022625">
    <property type="term" value="C:cytosolic large ribosomal subunit"/>
    <property type="evidence" value="ECO:0007669"/>
    <property type="project" value="TreeGrafter"/>
</dbReference>
<evidence type="ECO:0000313" key="6">
    <source>
        <dbReference type="Proteomes" id="UP000229600"/>
    </source>
</evidence>